<evidence type="ECO:0000256" key="1">
    <source>
        <dbReference type="SAM" id="MobiDB-lite"/>
    </source>
</evidence>
<dbReference type="OrthoDB" id="5450709at2"/>
<evidence type="ECO:0000313" key="3">
    <source>
        <dbReference type="Proteomes" id="UP000252733"/>
    </source>
</evidence>
<gene>
    <name evidence="2" type="ORF">DFO77_10917</name>
</gene>
<dbReference type="Proteomes" id="UP000252733">
    <property type="component" value="Unassembled WGS sequence"/>
</dbReference>
<name>A0A2T0XT41_9BACT</name>
<dbReference type="InterPro" id="IPR021953">
    <property type="entry name" value="DUF3570"/>
</dbReference>
<dbReference type="EMBL" id="QPIZ01000009">
    <property type="protein sequence ID" value="RCW36053.1"/>
    <property type="molecule type" value="Genomic_DNA"/>
</dbReference>
<dbReference type="RefSeq" id="WP_106151403.1">
    <property type="nucleotide sequence ID" value="NZ_PVTS01000001.1"/>
</dbReference>
<dbReference type="AlphaFoldDB" id="A0A2T0XT41"/>
<accession>A0A2T0XT41</accession>
<organism evidence="2 3">
    <name type="scientific">Marinilabilia salmonicolor</name>
    <dbReference type="NCBI Taxonomy" id="989"/>
    <lineage>
        <taxon>Bacteria</taxon>
        <taxon>Pseudomonadati</taxon>
        <taxon>Bacteroidota</taxon>
        <taxon>Bacteroidia</taxon>
        <taxon>Marinilabiliales</taxon>
        <taxon>Marinilabiliaceae</taxon>
        <taxon>Marinilabilia</taxon>
    </lineage>
</organism>
<protein>
    <submittedName>
        <fullName evidence="2">Uncharacterized protein DUF3570</fullName>
    </submittedName>
</protein>
<sequence>MRRLFIVIGLGFLGAFLHPVKSQENDSTLLYKRKVLESAEVDFLMSYYTQDGTHSAVGGGIGTENLTDGTPTLVVRVPLNADDVLTFDVGISAYTSASSSNINPFNSTGASAEGEDDDDYYQSVSEGSPTGSPWIASSGASQSDVLAAGHVSYAHQSDNRNFVWGVNADVSNEYDYTSIGFGGQIAQLFNDKNTEIGLKAQVYLDTWRPIYPTELHEYDRYGISFLNQGYFNGVDVLNQEGTITTLYNPSSFRSFSSSGRNSYSMSLSFSQILSKRLQASVFFDVIRQDGLLSTPYHRIYFSDRENYYIGNASDISKYTSVDNRGVYQLADDVEQMPGTRLKTPFGARVNYYISNTFVLRSYYRYYLDDWGMDAHTVEVELPVKVFRGFTVSPAFRYYSQTAVDYFAGYEEHLSSQQYYTSDYDLSVFHSSQYSIGVRYSDIFTRMHLSHLGLKNIWSKFSHYDRSDGLSANIISFGVKFVLDN</sequence>
<evidence type="ECO:0000313" key="2">
    <source>
        <dbReference type="EMBL" id="RCW36053.1"/>
    </source>
</evidence>
<keyword evidence="3" id="KW-1185">Reference proteome</keyword>
<feature type="region of interest" description="Disordered" evidence="1">
    <location>
        <begin position="104"/>
        <end position="131"/>
    </location>
</feature>
<comment type="caution">
    <text evidence="2">The sequence shown here is derived from an EMBL/GenBank/DDBJ whole genome shotgun (WGS) entry which is preliminary data.</text>
</comment>
<reference evidence="2 3" key="1">
    <citation type="submission" date="2018-07" db="EMBL/GenBank/DDBJ databases">
        <title>Freshwater and sediment microbial communities from various areas in North America, analyzing microbe dynamics in response to fracking.</title>
        <authorList>
            <person name="Lamendella R."/>
        </authorList>
    </citation>
    <scope>NUCLEOTIDE SEQUENCE [LARGE SCALE GENOMIC DNA]</scope>
    <source>
        <strain evidence="2 3">160A</strain>
    </source>
</reference>
<dbReference type="Pfam" id="PF12094">
    <property type="entry name" value="DUF3570"/>
    <property type="match status" value="1"/>
</dbReference>
<proteinExistence type="predicted"/>
<feature type="compositionally biased region" description="Polar residues" evidence="1">
    <location>
        <begin position="122"/>
        <end position="131"/>
    </location>
</feature>